<evidence type="ECO:0000256" key="6">
    <source>
        <dbReference type="ARBA" id="ARBA00022833"/>
    </source>
</evidence>
<dbReference type="GO" id="GO:0008270">
    <property type="term" value="F:zinc ion binding"/>
    <property type="evidence" value="ECO:0007669"/>
    <property type="project" value="UniProtKB-KW"/>
</dbReference>
<feature type="region of interest" description="Disordered" evidence="11">
    <location>
        <begin position="980"/>
        <end position="1053"/>
    </location>
</feature>
<feature type="compositionally biased region" description="Basic and acidic residues" evidence="11">
    <location>
        <begin position="475"/>
        <end position="496"/>
    </location>
</feature>
<feature type="compositionally biased region" description="Basic residues" evidence="11">
    <location>
        <begin position="401"/>
        <end position="411"/>
    </location>
</feature>
<feature type="compositionally biased region" description="Acidic residues" evidence="11">
    <location>
        <begin position="362"/>
        <end position="382"/>
    </location>
</feature>
<feature type="domain" description="C2H2-type" evidence="12">
    <location>
        <begin position="885"/>
        <end position="912"/>
    </location>
</feature>
<dbReference type="GO" id="GO:0005634">
    <property type="term" value="C:nucleus"/>
    <property type="evidence" value="ECO:0007669"/>
    <property type="project" value="UniProtKB-SubCell"/>
</dbReference>
<evidence type="ECO:0000313" key="14">
    <source>
        <dbReference type="Proteomes" id="UP001374579"/>
    </source>
</evidence>
<sequence length="1053" mass="116478">MWFSSNVIASNRGVLVGAKMDGETALSHLPQEEGGGRHRSIVVSEGSLVDMETALSHLPQEGCGGRHRSIVVSEGSLVDMETALSHLPQEEGGGRHRSIVVSEGSLVDMETALSHLPQEGCGGRHRSIVVSEGSLVDLWCGVGSAQGLNTDADVARFLLSQHLDDQGCGPQPGDKCRHCGGPVTLLCVKCQRSQECSVLSLPPSQDSLDLTAPSSIRSEEAVCRKTSLQETPALQLFPVNTAVAERSTSFTDTTAVAERSTFTDTTAVAERSTSFTDTTTVAERSTSFTDTTAVAERSTSFTDTTTVAERSTSFTDTTAVAERSTSFTDTIGELRSDQRDTCTLNVLPSVECDMELDAETFEAEGDENSDTETFEAEGDENSDTGRDVVPRDGTKALTTKGRAKKTSAKKRINKSGAVSINKRGAVSRLTVKTPFIALRKCDYLLKGVEKTNGEDQQTSQISAKRKQSSKSARSKFQEKVTSRSSTQKDLRDRENNFVKSRKRIDNSPDIKAKMASHVSDDSDKDQVDTELEQFKAKSNKHPTTEAQTLAEFMTGKYPVTIGKPGKEQFRSHHTCSQCGVVVETQSQLDEHERGTGSRPCGVQSNTEAASQALDAESIALLERVKDRYLLSCPDCERVFTRKLNLVEHVVSHRCGVGEVKALTCHFCGMKYRHHRTLMNHVEILTTRESCSVCCEAFTAQCQIKAHMVMHAGGQKHKKCKYCEEFVPLKEMRAHYKRHRRENPSCLCPHCGNQFPDKGHLNAHLVVHNKNSLYPCSQCERGFKTLSRLTNHQLHHGERNEQCEQCGQKFFTTKTLRNHIRITHDGQRFSCPTCGLKVTERKALDHHIRRVHLKIKPYVCSTCNMSFLLPSHLVMHSRTHTGDKPYHCQYCPAKFAFVHYLRRHELIHTGERPYSCETCGQQYRDKKSYKEHRKKKHSDKLYPCQLCGKEFPIQDSLSFHLHRVHHVEPDADMTHTVQGSQDVTDTSVTGGQGSHDASLTPGSKVTTLPVGDSTNTGIPDSLTSLDHQVSHTAGDMEKDPTLFPAADQTDPSDS</sequence>
<dbReference type="PANTHER" id="PTHR47772">
    <property type="entry name" value="ZINC FINGER PROTEIN 200"/>
    <property type="match status" value="1"/>
</dbReference>
<dbReference type="PANTHER" id="PTHR47772:SF15">
    <property type="entry name" value="REDUCED EXPRESSION 2-RELATED"/>
    <property type="match status" value="1"/>
</dbReference>
<dbReference type="PROSITE" id="PS00028">
    <property type="entry name" value="ZINC_FINGER_C2H2_1"/>
    <property type="match status" value="10"/>
</dbReference>
<feature type="domain" description="C2H2-type" evidence="12">
    <location>
        <begin position="688"/>
        <end position="715"/>
    </location>
</feature>
<evidence type="ECO:0000256" key="3">
    <source>
        <dbReference type="ARBA" id="ARBA00022723"/>
    </source>
</evidence>
<dbReference type="InterPro" id="IPR050636">
    <property type="entry name" value="C2H2-ZF_domain-containing"/>
</dbReference>
<dbReference type="Gene3D" id="3.30.160.60">
    <property type="entry name" value="Classic Zinc Finger"/>
    <property type="match status" value="7"/>
</dbReference>
<proteinExistence type="inferred from homology"/>
<dbReference type="PROSITE" id="PS50157">
    <property type="entry name" value="ZINC_FINGER_C2H2_2"/>
    <property type="match status" value="10"/>
</dbReference>
<feature type="domain" description="C2H2-type" evidence="12">
    <location>
        <begin position="828"/>
        <end position="856"/>
    </location>
</feature>
<dbReference type="InterPro" id="IPR036236">
    <property type="entry name" value="Znf_C2H2_sf"/>
</dbReference>
<reference evidence="13 14" key="1">
    <citation type="submission" date="2024-02" db="EMBL/GenBank/DDBJ databases">
        <title>Chromosome-scale genome assembly of the rough periwinkle Littorina saxatilis.</title>
        <authorList>
            <person name="De Jode A."/>
            <person name="Faria R."/>
            <person name="Formenti G."/>
            <person name="Sims Y."/>
            <person name="Smith T.P."/>
            <person name="Tracey A."/>
            <person name="Wood J.M.D."/>
            <person name="Zagrodzka Z.B."/>
            <person name="Johannesson K."/>
            <person name="Butlin R.K."/>
            <person name="Leder E.H."/>
        </authorList>
    </citation>
    <scope>NUCLEOTIDE SEQUENCE [LARGE SCALE GENOMIC DNA]</scope>
    <source>
        <strain evidence="13">Snail1</strain>
        <tissue evidence="13">Muscle</tissue>
    </source>
</reference>
<comment type="subcellular location">
    <subcellularLocation>
        <location evidence="1">Nucleus</location>
    </subcellularLocation>
</comment>
<keyword evidence="4" id="KW-0677">Repeat</keyword>
<organism evidence="13 14">
    <name type="scientific">Littorina saxatilis</name>
    <dbReference type="NCBI Taxonomy" id="31220"/>
    <lineage>
        <taxon>Eukaryota</taxon>
        <taxon>Metazoa</taxon>
        <taxon>Spiralia</taxon>
        <taxon>Lophotrochozoa</taxon>
        <taxon>Mollusca</taxon>
        <taxon>Gastropoda</taxon>
        <taxon>Caenogastropoda</taxon>
        <taxon>Littorinimorpha</taxon>
        <taxon>Littorinoidea</taxon>
        <taxon>Littorinidae</taxon>
        <taxon>Littorina</taxon>
    </lineage>
</organism>
<dbReference type="AlphaFoldDB" id="A0AAN9AS46"/>
<keyword evidence="7" id="KW-0805">Transcription regulation</keyword>
<dbReference type="InterPro" id="IPR013087">
    <property type="entry name" value="Znf_C2H2_type"/>
</dbReference>
<dbReference type="SMART" id="SM00355">
    <property type="entry name" value="ZnF_C2H2"/>
    <property type="match status" value="13"/>
</dbReference>
<evidence type="ECO:0000313" key="13">
    <source>
        <dbReference type="EMBL" id="KAK7092175.1"/>
    </source>
</evidence>
<feature type="region of interest" description="Disordered" evidence="11">
    <location>
        <begin position="451"/>
        <end position="527"/>
    </location>
</feature>
<comment type="caution">
    <text evidence="13">The sequence shown here is derived from an EMBL/GenBank/DDBJ whole genome shotgun (WGS) entry which is preliminary data.</text>
</comment>
<evidence type="ECO:0000256" key="5">
    <source>
        <dbReference type="ARBA" id="ARBA00022771"/>
    </source>
</evidence>
<feature type="domain" description="C2H2-type" evidence="12">
    <location>
        <begin position="745"/>
        <end position="772"/>
    </location>
</feature>
<dbReference type="Proteomes" id="UP001374579">
    <property type="component" value="Unassembled WGS sequence"/>
</dbReference>
<evidence type="ECO:0000256" key="11">
    <source>
        <dbReference type="SAM" id="MobiDB-lite"/>
    </source>
</evidence>
<dbReference type="FunFam" id="3.30.160.60:FF:002343">
    <property type="entry name" value="Zinc finger protein 33A"/>
    <property type="match status" value="1"/>
</dbReference>
<evidence type="ECO:0000256" key="10">
    <source>
        <dbReference type="PROSITE-ProRule" id="PRU00042"/>
    </source>
</evidence>
<evidence type="ECO:0000256" key="2">
    <source>
        <dbReference type="ARBA" id="ARBA00006991"/>
    </source>
</evidence>
<gene>
    <name evidence="13" type="ORF">V1264_009766</name>
</gene>
<dbReference type="Pfam" id="PF00096">
    <property type="entry name" value="zf-C2H2"/>
    <property type="match status" value="2"/>
</dbReference>
<feature type="region of interest" description="Disordered" evidence="11">
    <location>
        <begin position="362"/>
        <end position="411"/>
    </location>
</feature>
<dbReference type="SUPFAM" id="SSF57667">
    <property type="entry name" value="beta-beta-alpha zinc fingers"/>
    <property type="match status" value="5"/>
</dbReference>
<comment type="similarity">
    <text evidence="2">Belongs to the krueppel C2H2-type zinc-finger protein family.</text>
</comment>
<evidence type="ECO:0000256" key="9">
    <source>
        <dbReference type="ARBA" id="ARBA00023242"/>
    </source>
</evidence>
<protein>
    <recommendedName>
        <fullName evidence="12">C2H2-type domain-containing protein</fullName>
    </recommendedName>
</protein>
<evidence type="ECO:0000259" key="12">
    <source>
        <dbReference type="PROSITE" id="PS50157"/>
    </source>
</evidence>
<feature type="domain" description="C2H2-type" evidence="12">
    <location>
        <begin position="800"/>
        <end position="828"/>
    </location>
</feature>
<feature type="compositionally biased region" description="Basic and acidic residues" evidence="11">
    <location>
        <begin position="383"/>
        <end position="394"/>
    </location>
</feature>
<evidence type="ECO:0000256" key="4">
    <source>
        <dbReference type="ARBA" id="ARBA00022737"/>
    </source>
</evidence>
<keyword evidence="8" id="KW-0804">Transcription</keyword>
<dbReference type="EMBL" id="JBAMIC010000022">
    <property type="protein sequence ID" value="KAK7092175.1"/>
    <property type="molecule type" value="Genomic_DNA"/>
</dbReference>
<evidence type="ECO:0000256" key="7">
    <source>
        <dbReference type="ARBA" id="ARBA00023015"/>
    </source>
</evidence>
<keyword evidence="9" id="KW-0539">Nucleus</keyword>
<feature type="domain" description="C2H2-type" evidence="12">
    <location>
        <begin position="941"/>
        <end position="969"/>
    </location>
</feature>
<keyword evidence="6" id="KW-0862">Zinc</keyword>
<keyword evidence="5 10" id="KW-0863">Zinc-finger</keyword>
<feature type="domain" description="C2H2-type" evidence="12">
    <location>
        <begin position="630"/>
        <end position="652"/>
    </location>
</feature>
<feature type="domain" description="C2H2-type" evidence="12">
    <location>
        <begin position="857"/>
        <end position="884"/>
    </location>
</feature>
<feature type="domain" description="C2H2-type" evidence="12">
    <location>
        <begin position="913"/>
        <end position="941"/>
    </location>
</feature>
<keyword evidence="3" id="KW-0479">Metal-binding</keyword>
<feature type="compositionally biased region" description="Polar residues" evidence="11">
    <location>
        <begin position="980"/>
        <end position="1030"/>
    </location>
</feature>
<evidence type="ECO:0000256" key="1">
    <source>
        <dbReference type="ARBA" id="ARBA00004123"/>
    </source>
</evidence>
<feature type="domain" description="C2H2-type" evidence="12">
    <location>
        <begin position="773"/>
        <end position="800"/>
    </location>
</feature>
<evidence type="ECO:0000256" key="8">
    <source>
        <dbReference type="ARBA" id="ARBA00023163"/>
    </source>
</evidence>
<accession>A0AAN9AS46</accession>
<feature type="compositionally biased region" description="Basic and acidic residues" evidence="11">
    <location>
        <begin position="503"/>
        <end position="527"/>
    </location>
</feature>
<keyword evidence="14" id="KW-1185">Reference proteome</keyword>
<name>A0AAN9AS46_9CAEN</name>